<dbReference type="InterPro" id="IPR029001">
    <property type="entry name" value="ITPase-like_fam"/>
</dbReference>
<feature type="binding site" evidence="10">
    <location>
        <begin position="8"/>
        <end position="13"/>
    </location>
    <ligand>
        <name>substrate</name>
    </ligand>
</feature>
<dbReference type="PANTHER" id="PTHR11067">
    <property type="entry name" value="INOSINE TRIPHOSPHATE PYROPHOSPHATASE/HAM1 PROTEIN"/>
    <property type="match status" value="1"/>
</dbReference>
<evidence type="ECO:0000256" key="1">
    <source>
        <dbReference type="ARBA" id="ARBA00008023"/>
    </source>
</evidence>
<keyword evidence="7 10" id="KW-0546">Nucleotide metabolism</keyword>
<evidence type="ECO:0000256" key="3">
    <source>
        <dbReference type="ARBA" id="ARBA00022723"/>
    </source>
</evidence>
<comment type="function">
    <text evidence="10">Pyrophosphatase that catalyzes the hydrolysis of nucleoside triphosphates to their monophosphate derivatives, with a high preference for the non-canonical purine nucleotides XTP (xanthosine triphosphate), dITP (deoxyinosine triphosphate) and ITP. Seems to function as a house-cleaning enzyme that removes non-canonical purine nucleotides from the nucleotide pool, thus preventing their incorporation into DNA/RNA and avoiding chromosomal lesions.</text>
</comment>
<evidence type="ECO:0000256" key="4">
    <source>
        <dbReference type="ARBA" id="ARBA00022741"/>
    </source>
</evidence>
<dbReference type="CDD" id="cd00515">
    <property type="entry name" value="HAM1"/>
    <property type="match status" value="1"/>
</dbReference>
<feature type="binding site" evidence="10">
    <location>
        <begin position="183"/>
        <end position="184"/>
    </location>
    <ligand>
        <name>substrate</name>
    </ligand>
</feature>
<keyword evidence="4 10" id="KW-0547">Nucleotide-binding</keyword>
<evidence type="ECO:0000256" key="2">
    <source>
        <dbReference type="ARBA" id="ARBA00011738"/>
    </source>
</evidence>
<evidence type="ECO:0000313" key="12">
    <source>
        <dbReference type="EMBL" id="HJF66038.1"/>
    </source>
</evidence>
<dbReference type="HAMAP" id="MF_01405">
    <property type="entry name" value="Non_canon_purine_NTPase"/>
    <property type="match status" value="1"/>
</dbReference>
<keyword evidence="6 10" id="KW-0460">Magnesium</keyword>
<evidence type="ECO:0000256" key="8">
    <source>
        <dbReference type="ARBA" id="ARBA00051875"/>
    </source>
</evidence>
<gene>
    <name evidence="12" type="primary">rdgB</name>
    <name evidence="12" type="ORF">K8U77_08010</name>
</gene>
<dbReference type="AlphaFoldDB" id="A0A9D2UXU3"/>
<dbReference type="Pfam" id="PF01725">
    <property type="entry name" value="Ham1p_like"/>
    <property type="match status" value="1"/>
</dbReference>
<comment type="similarity">
    <text evidence="1 10 11">Belongs to the HAM1 NTPase family.</text>
</comment>
<dbReference type="PANTHER" id="PTHR11067:SF9">
    <property type="entry name" value="INOSINE TRIPHOSPHATE PYROPHOSPHATASE"/>
    <property type="match status" value="1"/>
</dbReference>
<feature type="binding site" evidence="10">
    <location>
        <position position="71"/>
    </location>
    <ligand>
        <name>substrate</name>
    </ligand>
</feature>
<evidence type="ECO:0000313" key="13">
    <source>
        <dbReference type="Proteomes" id="UP000786989"/>
    </source>
</evidence>
<comment type="catalytic activity">
    <reaction evidence="9 10">
        <text>XTP + H2O = XMP + diphosphate + H(+)</text>
        <dbReference type="Rhea" id="RHEA:28610"/>
        <dbReference type="ChEBI" id="CHEBI:15377"/>
        <dbReference type="ChEBI" id="CHEBI:15378"/>
        <dbReference type="ChEBI" id="CHEBI:33019"/>
        <dbReference type="ChEBI" id="CHEBI:57464"/>
        <dbReference type="ChEBI" id="CHEBI:61314"/>
        <dbReference type="EC" id="3.6.1.66"/>
    </reaction>
</comment>
<dbReference type="GO" id="GO:0009117">
    <property type="term" value="P:nucleotide metabolic process"/>
    <property type="evidence" value="ECO:0007669"/>
    <property type="project" value="UniProtKB-KW"/>
</dbReference>
<dbReference type="SUPFAM" id="SSF52972">
    <property type="entry name" value="ITPase-like"/>
    <property type="match status" value="1"/>
</dbReference>
<dbReference type="GO" id="GO:0017111">
    <property type="term" value="F:ribonucleoside triphosphate phosphatase activity"/>
    <property type="evidence" value="ECO:0007669"/>
    <property type="project" value="InterPro"/>
</dbReference>
<evidence type="ECO:0000256" key="10">
    <source>
        <dbReference type="HAMAP-Rule" id="MF_01405"/>
    </source>
</evidence>
<comment type="catalytic activity">
    <reaction evidence="10">
        <text>ITP + H2O = IMP + diphosphate + H(+)</text>
        <dbReference type="Rhea" id="RHEA:29399"/>
        <dbReference type="ChEBI" id="CHEBI:15377"/>
        <dbReference type="ChEBI" id="CHEBI:15378"/>
        <dbReference type="ChEBI" id="CHEBI:33019"/>
        <dbReference type="ChEBI" id="CHEBI:58053"/>
        <dbReference type="ChEBI" id="CHEBI:61402"/>
        <dbReference type="EC" id="3.6.1.66"/>
    </reaction>
</comment>
<dbReference type="EC" id="3.6.1.66" evidence="10"/>
<keyword evidence="3 10" id="KW-0479">Metal-binding</keyword>
<dbReference type="Gene3D" id="3.90.950.10">
    <property type="match status" value="1"/>
</dbReference>
<feature type="binding site" evidence="10">
    <location>
        <begin position="153"/>
        <end position="156"/>
    </location>
    <ligand>
        <name>substrate</name>
    </ligand>
</feature>
<evidence type="ECO:0000256" key="9">
    <source>
        <dbReference type="ARBA" id="ARBA00052017"/>
    </source>
</evidence>
<comment type="subunit">
    <text evidence="2 10">Homodimer.</text>
</comment>
<dbReference type="Proteomes" id="UP000786989">
    <property type="component" value="Unassembled WGS sequence"/>
</dbReference>
<dbReference type="GO" id="GO:0036222">
    <property type="term" value="F:XTP diphosphatase activity"/>
    <property type="evidence" value="ECO:0007669"/>
    <property type="project" value="UniProtKB-UniRule"/>
</dbReference>
<comment type="cofactor">
    <cofactor evidence="10">
        <name>Mg(2+)</name>
        <dbReference type="ChEBI" id="CHEBI:18420"/>
    </cofactor>
    <text evidence="10">Binds 1 Mg(2+) ion per subunit.</text>
</comment>
<evidence type="ECO:0000256" key="6">
    <source>
        <dbReference type="ARBA" id="ARBA00022842"/>
    </source>
</evidence>
<comment type="caution">
    <text evidence="12">The sequence shown here is derived from an EMBL/GenBank/DDBJ whole genome shotgun (WGS) entry which is preliminary data.</text>
</comment>
<dbReference type="GO" id="GO:0036220">
    <property type="term" value="F:ITP diphosphatase activity"/>
    <property type="evidence" value="ECO:0007669"/>
    <property type="project" value="UniProtKB-UniRule"/>
</dbReference>
<dbReference type="GO" id="GO:0005829">
    <property type="term" value="C:cytosol"/>
    <property type="evidence" value="ECO:0007669"/>
    <property type="project" value="TreeGrafter"/>
</dbReference>
<keyword evidence="5 10" id="KW-0378">Hydrolase</keyword>
<proteinExistence type="inferred from homology"/>
<comment type="catalytic activity">
    <reaction evidence="8 10">
        <text>dITP + H2O = dIMP + diphosphate + H(+)</text>
        <dbReference type="Rhea" id="RHEA:28342"/>
        <dbReference type="ChEBI" id="CHEBI:15377"/>
        <dbReference type="ChEBI" id="CHEBI:15378"/>
        <dbReference type="ChEBI" id="CHEBI:33019"/>
        <dbReference type="ChEBI" id="CHEBI:61194"/>
        <dbReference type="ChEBI" id="CHEBI:61382"/>
        <dbReference type="EC" id="3.6.1.66"/>
    </reaction>
</comment>
<feature type="binding site" evidence="10">
    <location>
        <position position="41"/>
    </location>
    <ligand>
        <name>Mg(2+)</name>
        <dbReference type="ChEBI" id="CHEBI:18420"/>
    </ligand>
</feature>
<dbReference type="FunFam" id="3.90.950.10:FF:000001">
    <property type="entry name" value="dITP/XTP pyrophosphatase"/>
    <property type="match status" value="1"/>
</dbReference>
<organism evidence="12 13">
    <name type="scientific">Slackia equolifaciens</name>
    <dbReference type="NCBI Taxonomy" id="498718"/>
    <lineage>
        <taxon>Bacteria</taxon>
        <taxon>Bacillati</taxon>
        <taxon>Actinomycetota</taxon>
        <taxon>Coriobacteriia</taxon>
        <taxon>Eggerthellales</taxon>
        <taxon>Eggerthellaceae</taxon>
        <taxon>Slackia</taxon>
    </lineage>
</organism>
<dbReference type="GO" id="GO:0009146">
    <property type="term" value="P:purine nucleoside triphosphate catabolic process"/>
    <property type="evidence" value="ECO:0007669"/>
    <property type="project" value="UniProtKB-UniRule"/>
</dbReference>
<reference evidence="12" key="1">
    <citation type="journal article" date="2021" name="PeerJ">
        <title>Extensive microbial diversity within the chicken gut microbiome revealed by metagenomics and culture.</title>
        <authorList>
            <person name="Gilroy R."/>
            <person name="Ravi A."/>
            <person name="Getino M."/>
            <person name="Pursley I."/>
            <person name="Horton D.L."/>
            <person name="Alikhan N.F."/>
            <person name="Baker D."/>
            <person name="Gharbi K."/>
            <person name="Hall N."/>
            <person name="Watson M."/>
            <person name="Adriaenssens E.M."/>
            <person name="Foster-Nyarko E."/>
            <person name="Jarju S."/>
            <person name="Secka A."/>
            <person name="Antonio M."/>
            <person name="Oren A."/>
            <person name="Chaudhuri R.R."/>
            <person name="La Ragione R."/>
            <person name="Hildebrand F."/>
            <person name="Pallen M.J."/>
        </authorList>
    </citation>
    <scope>NUCLEOTIDE SEQUENCE</scope>
    <source>
        <strain evidence="12">ChiGjej6B6-11269</strain>
    </source>
</reference>
<feature type="binding site" evidence="10">
    <location>
        <position position="70"/>
    </location>
    <ligand>
        <name>Mg(2+)</name>
        <dbReference type="ChEBI" id="CHEBI:18420"/>
    </ligand>
</feature>
<evidence type="ECO:0000256" key="5">
    <source>
        <dbReference type="ARBA" id="ARBA00022801"/>
    </source>
</evidence>
<dbReference type="GO" id="GO:0000166">
    <property type="term" value="F:nucleotide binding"/>
    <property type="evidence" value="ECO:0007669"/>
    <property type="project" value="UniProtKB-KW"/>
</dbReference>
<reference evidence="12" key="2">
    <citation type="submission" date="2021-09" db="EMBL/GenBank/DDBJ databases">
        <authorList>
            <person name="Gilroy R."/>
        </authorList>
    </citation>
    <scope>NUCLEOTIDE SEQUENCE</scope>
    <source>
        <strain evidence="12">ChiGjej6B6-11269</strain>
    </source>
</reference>
<evidence type="ECO:0000256" key="11">
    <source>
        <dbReference type="RuleBase" id="RU003781"/>
    </source>
</evidence>
<evidence type="ECO:0000256" key="7">
    <source>
        <dbReference type="ARBA" id="ARBA00023080"/>
    </source>
</evidence>
<protein>
    <recommendedName>
        <fullName evidence="10">dITP/XTP pyrophosphatase</fullName>
        <ecNumber evidence="10">3.6.1.66</ecNumber>
    </recommendedName>
    <alternativeName>
        <fullName evidence="10">Non-canonical purine NTP pyrophosphatase</fullName>
    </alternativeName>
    <alternativeName>
        <fullName evidence="10">Non-standard purine NTP pyrophosphatase</fullName>
    </alternativeName>
    <alternativeName>
        <fullName evidence="10">Nucleoside-triphosphate diphosphatase</fullName>
    </alternativeName>
    <alternativeName>
        <fullName evidence="10">Nucleoside-triphosphate pyrophosphatase</fullName>
        <shortName evidence="10">NTPase</shortName>
    </alternativeName>
</protein>
<feature type="active site" description="Proton acceptor" evidence="10">
    <location>
        <position position="70"/>
    </location>
</feature>
<dbReference type="NCBIfam" id="TIGR00042">
    <property type="entry name" value="RdgB/HAM1 family non-canonical purine NTP pyrophosphatase"/>
    <property type="match status" value="1"/>
</dbReference>
<dbReference type="GO" id="GO:0035870">
    <property type="term" value="F:dITP diphosphatase activity"/>
    <property type="evidence" value="ECO:0007669"/>
    <property type="project" value="UniProtKB-UniRule"/>
</dbReference>
<accession>A0A9D2UXU3</accession>
<dbReference type="InterPro" id="IPR020922">
    <property type="entry name" value="dITP/XTP_pyrophosphatase"/>
</dbReference>
<sequence>MKKVLIATNNKHKVEEIETALDFEGWEFLTLSDCEVYPEPEEDADTFEGNALIKARAAHEATGLAALADDSGLAVDALDGAPGVFSARYCGAHGDDDANNAKVLAELEGVPDLKRTARFVCALAFVDEDGTETTAFGTIEGRIAHGLSGEGGFGYDPMFLPDEFGGAKTLAEVTQEEKNAISHRGNALRALKEKLTARA</sequence>
<feature type="binding site" evidence="10">
    <location>
        <position position="178"/>
    </location>
    <ligand>
        <name>substrate</name>
    </ligand>
</feature>
<dbReference type="EMBL" id="DYWI01000155">
    <property type="protein sequence ID" value="HJF66038.1"/>
    <property type="molecule type" value="Genomic_DNA"/>
</dbReference>
<name>A0A9D2UXU3_9ACTN</name>
<dbReference type="InterPro" id="IPR002637">
    <property type="entry name" value="RdgB/HAM1"/>
</dbReference>
<dbReference type="GO" id="GO:0046872">
    <property type="term" value="F:metal ion binding"/>
    <property type="evidence" value="ECO:0007669"/>
    <property type="project" value="UniProtKB-KW"/>
</dbReference>